<feature type="signal peptide" evidence="1">
    <location>
        <begin position="1"/>
        <end position="17"/>
    </location>
</feature>
<comment type="caution">
    <text evidence="2">The sequence shown here is derived from an EMBL/GenBank/DDBJ whole genome shotgun (WGS) entry which is preliminary data.</text>
</comment>
<sequence length="141" mass="15518">MNFIFAFILFALLTVNAAPFQLSKRAITFGSCGDAHEPIPLLNVKIGTNPPESEKSESFEVSGKVTKVDIPDQATINIVYFDNDRKNLGNYFKTFNETIKAGTPFKISLSDVPTPRLPHSYELKVYVDDESTLACANAIVG</sequence>
<evidence type="ECO:0008006" key="4">
    <source>
        <dbReference type="Google" id="ProtNLM"/>
    </source>
</evidence>
<evidence type="ECO:0000313" key="3">
    <source>
        <dbReference type="Proteomes" id="UP000266673"/>
    </source>
</evidence>
<name>A0A397U6C0_9GLOM</name>
<accession>A0A397U6C0</accession>
<protein>
    <recommendedName>
        <fullName evidence="4">MD-2-related lipid-recognition domain-containing protein</fullName>
    </recommendedName>
</protein>
<keyword evidence="3" id="KW-1185">Reference proteome</keyword>
<dbReference type="Proteomes" id="UP000266673">
    <property type="component" value="Unassembled WGS sequence"/>
</dbReference>
<evidence type="ECO:0000313" key="2">
    <source>
        <dbReference type="EMBL" id="RIB05850.1"/>
    </source>
</evidence>
<dbReference type="EMBL" id="QKWP01001908">
    <property type="protein sequence ID" value="RIB05850.1"/>
    <property type="molecule type" value="Genomic_DNA"/>
</dbReference>
<feature type="chain" id="PRO_5017239850" description="MD-2-related lipid-recognition domain-containing protein" evidence="1">
    <location>
        <begin position="18"/>
        <end position="141"/>
    </location>
</feature>
<evidence type="ECO:0000256" key="1">
    <source>
        <dbReference type="SAM" id="SignalP"/>
    </source>
</evidence>
<organism evidence="2 3">
    <name type="scientific">Gigaspora rosea</name>
    <dbReference type="NCBI Taxonomy" id="44941"/>
    <lineage>
        <taxon>Eukaryota</taxon>
        <taxon>Fungi</taxon>
        <taxon>Fungi incertae sedis</taxon>
        <taxon>Mucoromycota</taxon>
        <taxon>Glomeromycotina</taxon>
        <taxon>Glomeromycetes</taxon>
        <taxon>Diversisporales</taxon>
        <taxon>Gigasporaceae</taxon>
        <taxon>Gigaspora</taxon>
    </lineage>
</organism>
<reference evidence="2 3" key="1">
    <citation type="submission" date="2018-06" db="EMBL/GenBank/DDBJ databases">
        <title>Comparative genomics reveals the genomic features of Rhizophagus irregularis, R. cerebriforme, R. diaphanum and Gigaspora rosea, and their symbiotic lifestyle signature.</title>
        <authorList>
            <person name="Morin E."/>
            <person name="San Clemente H."/>
            <person name="Chen E.C.H."/>
            <person name="De La Providencia I."/>
            <person name="Hainaut M."/>
            <person name="Kuo A."/>
            <person name="Kohler A."/>
            <person name="Murat C."/>
            <person name="Tang N."/>
            <person name="Roy S."/>
            <person name="Loubradou J."/>
            <person name="Henrissat B."/>
            <person name="Grigoriev I.V."/>
            <person name="Corradi N."/>
            <person name="Roux C."/>
            <person name="Martin F.M."/>
        </authorList>
    </citation>
    <scope>NUCLEOTIDE SEQUENCE [LARGE SCALE GENOMIC DNA]</scope>
    <source>
        <strain evidence="2 3">DAOM 194757</strain>
    </source>
</reference>
<keyword evidence="1" id="KW-0732">Signal</keyword>
<dbReference type="AlphaFoldDB" id="A0A397U6C0"/>
<gene>
    <name evidence="2" type="ORF">C2G38_2047265</name>
</gene>
<proteinExistence type="predicted"/>